<keyword evidence="4 7" id="KW-0378">Hydrolase</keyword>
<evidence type="ECO:0000256" key="5">
    <source>
        <dbReference type="ARBA" id="ARBA00022884"/>
    </source>
</evidence>
<proteinExistence type="predicted"/>
<evidence type="ECO:0000256" key="1">
    <source>
        <dbReference type="ARBA" id="ARBA00022694"/>
    </source>
</evidence>
<keyword evidence="3" id="KW-0255">Endonuclease</keyword>
<accession>A0A519BQE4</accession>
<dbReference type="InterPro" id="IPR020568">
    <property type="entry name" value="Ribosomal_Su5_D2-typ_SF"/>
</dbReference>
<evidence type="ECO:0000313" key="8">
    <source>
        <dbReference type="Proteomes" id="UP000319296"/>
    </source>
</evidence>
<name>A0A519BQE4_9DELT</name>
<dbReference type="Pfam" id="PF00825">
    <property type="entry name" value="Ribonuclease_P"/>
    <property type="match status" value="1"/>
</dbReference>
<dbReference type="InterPro" id="IPR014721">
    <property type="entry name" value="Ribsml_uS5_D2-typ_fold_subgr"/>
</dbReference>
<evidence type="ECO:0000256" key="4">
    <source>
        <dbReference type="ARBA" id="ARBA00022801"/>
    </source>
</evidence>
<evidence type="ECO:0000313" key="7">
    <source>
        <dbReference type="EMBL" id="RZD19429.1"/>
    </source>
</evidence>
<reference evidence="7 8" key="1">
    <citation type="journal article" date="2019" name="ISME J.">
        <title>Insights into ecological role of a new deltaproteobacterial order Candidatus Acidulodesulfobacterales by metagenomics and metatranscriptomics.</title>
        <authorList>
            <person name="Tan S."/>
            <person name="Liu J."/>
            <person name="Fang Y."/>
            <person name="Hedlund B.P."/>
            <person name="Lian Z.H."/>
            <person name="Huang L.Y."/>
            <person name="Li J.T."/>
            <person name="Huang L.N."/>
            <person name="Li W.J."/>
            <person name="Jiang H.C."/>
            <person name="Dong H.L."/>
            <person name="Shu W.S."/>
        </authorList>
    </citation>
    <scope>NUCLEOTIDE SEQUENCE [LARGE SCALE GENOMIC DNA]</scope>
    <source>
        <strain evidence="7">AP1</strain>
    </source>
</reference>
<dbReference type="Gene3D" id="3.30.230.10">
    <property type="match status" value="1"/>
</dbReference>
<dbReference type="SUPFAM" id="SSF54211">
    <property type="entry name" value="Ribosomal protein S5 domain 2-like"/>
    <property type="match status" value="1"/>
</dbReference>
<dbReference type="GO" id="GO:0008033">
    <property type="term" value="P:tRNA processing"/>
    <property type="evidence" value="ECO:0007669"/>
    <property type="project" value="UniProtKB-KW"/>
</dbReference>
<sequence>MSLEHNYKFGKNYHLKNKKEIDKIFKEGKKKIINNIIIFFNHSENFKYAVGFKKHKFKASEKNYIKRKIKEYLRLNKFSLKNFNCVIVVLKYPCCSFQSFYNDLNFLFSSKHDIIS</sequence>
<protein>
    <recommendedName>
        <fullName evidence="6">Ribonuclease P protein component</fullName>
        <ecNumber evidence="6">3.1.26.5</ecNumber>
    </recommendedName>
</protein>
<keyword evidence="5" id="KW-0694">RNA-binding</keyword>
<keyword evidence="2" id="KW-0540">Nuclease</keyword>
<gene>
    <name evidence="7" type="primary">rnpA</name>
    <name evidence="7" type="ORF">EVG15_00675</name>
</gene>
<evidence type="ECO:0000256" key="3">
    <source>
        <dbReference type="ARBA" id="ARBA00022759"/>
    </source>
</evidence>
<dbReference type="AlphaFoldDB" id="A0A519BQE4"/>
<dbReference type="Proteomes" id="UP000319296">
    <property type="component" value="Unassembled WGS sequence"/>
</dbReference>
<organism evidence="7 8">
    <name type="scientific">Candidatus Acididesulfobacter diazotrophicus</name>
    <dbReference type="NCBI Taxonomy" id="2597226"/>
    <lineage>
        <taxon>Bacteria</taxon>
        <taxon>Deltaproteobacteria</taxon>
        <taxon>Candidatus Acidulodesulfobacterales</taxon>
        <taxon>Candidatus Acididesulfobacter</taxon>
    </lineage>
</organism>
<dbReference type="GO" id="GO:0004526">
    <property type="term" value="F:ribonuclease P activity"/>
    <property type="evidence" value="ECO:0007669"/>
    <property type="project" value="UniProtKB-UniRule"/>
</dbReference>
<dbReference type="InterPro" id="IPR000100">
    <property type="entry name" value="RNase_P"/>
</dbReference>
<dbReference type="EC" id="3.1.26.5" evidence="6"/>
<dbReference type="GO" id="GO:0000049">
    <property type="term" value="F:tRNA binding"/>
    <property type="evidence" value="ECO:0007669"/>
    <property type="project" value="InterPro"/>
</dbReference>
<evidence type="ECO:0000256" key="2">
    <source>
        <dbReference type="ARBA" id="ARBA00022722"/>
    </source>
</evidence>
<dbReference type="EMBL" id="SGBB01000001">
    <property type="protein sequence ID" value="RZD19429.1"/>
    <property type="molecule type" value="Genomic_DNA"/>
</dbReference>
<comment type="caution">
    <text evidence="7">The sequence shown here is derived from an EMBL/GenBank/DDBJ whole genome shotgun (WGS) entry which is preliminary data.</text>
</comment>
<keyword evidence="1" id="KW-0819">tRNA processing</keyword>
<evidence type="ECO:0000256" key="6">
    <source>
        <dbReference type="NCBIfam" id="TIGR00188"/>
    </source>
</evidence>
<dbReference type="NCBIfam" id="TIGR00188">
    <property type="entry name" value="rnpA"/>
    <property type="match status" value="1"/>
</dbReference>